<comment type="caution">
    <text evidence="1">The sequence shown here is derived from an EMBL/GenBank/DDBJ whole genome shotgun (WGS) entry which is preliminary data.</text>
</comment>
<dbReference type="Proteomes" id="UP001352852">
    <property type="component" value="Unassembled WGS sequence"/>
</dbReference>
<sequence>MVNPLNSMHIHNQASMYLDTLQKEVEAVRKEMVNLYPDSTAEEWIEEHVTPVMVPLQRITEAIQACVKEMVP</sequence>
<dbReference type="EMBL" id="JAHUTJ010055035">
    <property type="protein sequence ID" value="MED6285768.1"/>
    <property type="molecule type" value="Genomic_DNA"/>
</dbReference>
<evidence type="ECO:0000313" key="2">
    <source>
        <dbReference type="Proteomes" id="UP001352852"/>
    </source>
</evidence>
<gene>
    <name evidence="1" type="ORF">CHARACLAT_032500</name>
</gene>
<name>A0ABU7EER8_9TELE</name>
<organism evidence="1 2">
    <name type="scientific">Characodon lateralis</name>
    <dbReference type="NCBI Taxonomy" id="208331"/>
    <lineage>
        <taxon>Eukaryota</taxon>
        <taxon>Metazoa</taxon>
        <taxon>Chordata</taxon>
        <taxon>Craniata</taxon>
        <taxon>Vertebrata</taxon>
        <taxon>Euteleostomi</taxon>
        <taxon>Actinopterygii</taxon>
        <taxon>Neopterygii</taxon>
        <taxon>Teleostei</taxon>
        <taxon>Neoteleostei</taxon>
        <taxon>Acanthomorphata</taxon>
        <taxon>Ovalentaria</taxon>
        <taxon>Atherinomorphae</taxon>
        <taxon>Cyprinodontiformes</taxon>
        <taxon>Goodeidae</taxon>
        <taxon>Characodon</taxon>
    </lineage>
</organism>
<accession>A0ABU7EER8</accession>
<reference evidence="1 2" key="1">
    <citation type="submission" date="2021-06" db="EMBL/GenBank/DDBJ databases">
        <authorList>
            <person name="Palmer J.M."/>
        </authorList>
    </citation>
    <scope>NUCLEOTIDE SEQUENCE [LARGE SCALE GENOMIC DNA]</scope>
    <source>
        <strain evidence="1 2">CL_MEX2019</strain>
        <tissue evidence="1">Muscle</tissue>
    </source>
</reference>
<proteinExistence type="predicted"/>
<keyword evidence="2" id="KW-1185">Reference proteome</keyword>
<protein>
    <submittedName>
        <fullName evidence="1">Uncharacterized protein</fullName>
    </submittedName>
</protein>
<evidence type="ECO:0000313" key="1">
    <source>
        <dbReference type="EMBL" id="MED6285768.1"/>
    </source>
</evidence>